<dbReference type="InterPro" id="IPR029052">
    <property type="entry name" value="Metallo-depent_PP-like"/>
</dbReference>
<sequence>MASYDSDHELGDPYNHTTNHPSSSSSRISRPSRPLIDSVRNGWQSTPAYRSLSSSSDYKDPGCVQIALSIISAPRFRRYVLVYLALFLLGWIGWVMVLYPRLEERGTLLHALDPALKEEVGGWFGSNSLPRFDDLTHIRTLNPSLVPVAPTEGESRGSRSEKRLIVVGDVHGCKEELLQLLKKVEFSTADGDHLIFTGDIINKGPDSAGVVDLARELGASCVRGNHEDRILLLRHEMVTMNTLLTGDEKNVKLHEPSEKEAKERTLARSLSDEQARWLDACPVILEVGFITGMGQVVVVHAGLVPGVELGKQDPSTVMTMRTIDLDTHVPNPSAEGMKWAKMFDKHQSILHSSLKTSHADPHSQTTTVIYGHDAKTGLKIRTYTKGLDSGCVKGGKLTALVIEDGGKQSLVQVNCKEDYSKDNKEKKDGKEKREKKEKQDKKANKARKDD</sequence>
<evidence type="ECO:0000313" key="4">
    <source>
        <dbReference type="EMBL" id="KAJ5461677.1"/>
    </source>
</evidence>
<reference evidence="4" key="2">
    <citation type="journal article" date="2023" name="IMA Fungus">
        <title>Comparative genomic study of the Penicillium genus elucidates a diverse pangenome and 15 lateral gene transfer events.</title>
        <authorList>
            <person name="Petersen C."/>
            <person name="Sorensen T."/>
            <person name="Nielsen M.R."/>
            <person name="Sondergaard T.E."/>
            <person name="Sorensen J.L."/>
            <person name="Fitzpatrick D.A."/>
            <person name="Frisvad J.C."/>
            <person name="Nielsen K.L."/>
        </authorList>
    </citation>
    <scope>NUCLEOTIDE SEQUENCE</scope>
    <source>
        <strain evidence="4">IBT 16125</strain>
    </source>
</reference>
<feature type="transmembrane region" description="Helical" evidence="2">
    <location>
        <begin position="80"/>
        <end position="99"/>
    </location>
</feature>
<protein>
    <recommendedName>
        <fullName evidence="3">Calcineurin-like phosphoesterase domain-containing protein</fullName>
    </recommendedName>
</protein>
<dbReference type="InterPro" id="IPR004843">
    <property type="entry name" value="Calcineurin-like_PHP"/>
</dbReference>
<dbReference type="Gene3D" id="3.60.21.10">
    <property type="match status" value="1"/>
</dbReference>
<feature type="region of interest" description="Disordered" evidence="1">
    <location>
        <begin position="417"/>
        <end position="450"/>
    </location>
</feature>
<evidence type="ECO:0000256" key="1">
    <source>
        <dbReference type="SAM" id="MobiDB-lite"/>
    </source>
</evidence>
<evidence type="ECO:0000259" key="3">
    <source>
        <dbReference type="Pfam" id="PF00149"/>
    </source>
</evidence>
<keyword evidence="2" id="KW-0472">Membrane</keyword>
<dbReference type="SUPFAM" id="SSF56300">
    <property type="entry name" value="Metallo-dependent phosphatases"/>
    <property type="match status" value="1"/>
</dbReference>
<dbReference type="GeneID" id="81596855"/>
<gene>
    <name evidence="4" type="ORF">N7458_003229</name>
</gene>
<keyword evidence="2" id="KW-1133">Transmembrane helix</keyword>
<dbReference type="PANTHER" id="PTHR42850:SF4">
    <property type="entry name" value="ZINC-DEPENDENT ENDOPOLYPHOSPHATASE"/>
    <property type="match status" value="1"/>
</dbReference>
<dbReference type="CDD" id="cd00144">
    <property type="entry name" value="MPP_PPP_family"/>
    <property type="match status" value="1"/>
</dbReference>
<dbReference type="Pfam" id="PF00149">
    <property type="entry name" value="Metallophos"/>
    <property type="match status" value="1"/>
</dbReference>
<evidence type="ECO:0000313" key="5">
    <source>
        <dbReference type="Proteomes" id="UP001213681"/>
    </source>
</evidence>
<dbReference type="GO" id="GO:0016791">
    <property type="term" value="F:phosphatase activity"/>
    <property type="evidence" value="ECO:0007669"/>
    <property type="project" value="TreeGrafter"/>
</dbReference>
<dbReference type="GO" id="GO:0000298">
    <property type="term" value="F:endopolyphosphatase activity"/>
    <property type="evidence" value="ECO:0007669"/>
    <property type="project" value="TreeGrafter"/>
</dbReference>
<accession>A0AAD6G7X5</accession>
<proteinExistence type="predicted"/>
<comment type="caution">
    <text evidence="4">The sequence shown here is derived from an EMBL/GenBank/DDBJ whole genome shotgun (WGS) entry which is preliminary data.</text>
</comment>
<feature type="compositionally biased region" description="Basic and acidic residues" evidence="1">
    <location>
        <begin position="1"/>
        <end position="11"/>
    </location>
</feature>
<dbReference type="RefSeq" id="XP_056770719.1">
    <property type="nucleotide sequence ID" value="XM_056906612.1"/>
</dbReference>
<dbReference type="InterPro" id="IPR050126">
    <property type="entry name" value="Ap4A_hydrolase"/>
</dbReference>
<feature type="domain" description="Calcineurin-like phosphoesterase" evidence="3">
    <location>
        <begin position="163"/>
        <end position="349"/>
    </location>
</feature>
<name>A0AAD6G7X5_9EURO</name>
<dbReference type="Proteomes" id="UP001213681">
    <property type="component" value="Unassembled WGS sequence"/>
</dbReference>
<organism evidence="4 5">
    <name type="scientific">Penicillium daleae</name>
    <dbReference type="NCBI Taxonomy" id="63821"/>
    <lineage>
        <taxon>Eukaryota</taxon>
        <taxon>Fungi</taxon>
        <taxon>Dikarya</taxon>
        <taxon>Ascomycota</taxon>
        <taxon>Pezizomycotina</taxon>
        <taxon>Eurotiomycetes</taxon>
        <taxon>Eurotiomycetidae</taxon>
        <taxon>Eurotiales</taxon>
        <taxon>Aspergillaceae</taxon>
        <taxon>Penicillium</taxon>
    </lineage>
</organism>
<dbReference type="EMBL" id="JAPVEA010000002">
    <property type="protein sequence ID" value="KAJ5461677.1"/>
    <property type="molecule type" value="Genomic_DNA"/>
</dbReference>
<dbReference type="GO" id="GO:0005737">
    <property type="term" value="C:cytoplasm"/>
    <property type="evidence" value="ECO:0007669"/>
    <property type="project" value="TreeGrafter"/>
</dbReference>
<keyword evidence="5" id="KW-1185">Reference proteome</keyword>
<evidence type="ECO:0000256" key="2">
    <source>
        <dbReference type="SAM" id="Phobius"/>
    </source>
</evidence>
<keyword evidence="2" id="KW-0812">Transmembrane</keyword>
<feature type="region of interest" description="Disordered" evidence="1">
    <location>
        <begin position="1"/>
        <end position="40"/>
    </location>
</feature>
<reference evidence="4" key="1">
    <citation type="submission" date="2022-12" db="EMBL/GenBank/DDBJ databases">
        <authorList>
            <person name="Petersen C."/>
        </authorList>
    </citation>
    <scope>NUCLEOTIDE SEQUENCE</scope>
    <source>
        <strain evidence="4">IBT 16125</strain>
    </source>
</reference>
<dbReference type="AlphaFoldDB" id="A0AAD6G7X5"/>
<dbReference type="GO" id="GO:0006798">
    <property type="term" value="P:polyphosphate catabolic process"/>
    <property type="evidence" value="ECO:0007669"/>
    <property type="project" value="TreeGrafter"/>
</dbReference>
<feature type="compositionally biased region" description="Low complexity" evidence="1">
    <location>
        <begin position="21"/>
        <end position="34"/>
    </location>
</feature>
<dbReference type="PANTHER" id="PTHR42850">
    <property type="entry name" value="METALLOPHOSPHOESTERASE"/>
    <property type="match status" value="1"/>
</dbReference>